<feature type="compositionally biased region" description="Basic and acidic residues" evidence="1">
    <location>
        <begin position="544"/>
        <end position="557"/>
    </location>
</feature>
<feature type="compositionally biased region" description="Basic and acidic residues" evidence="1">
    <location>
        <begin position="264"/>
        <end position="278"/>
    </location>
</feature>
<name>A0A1B9GQM7_9TREE</name>
<feature type="region of interest" description="Disordered" evidence="1">
    <location>
        <begin position="429"/>
        <end position="593"/>
    </location>
</feature>
<feature type="region of interest" description="Disordered" evidence="1">
    <location>
        <begin position="227"/>
        <end position="382"/>
    </location>
</feature>
<feature type="transmembrane region" description="Helical" evidence="2">
    <location>
        <begin position="28"/>
        <end position="51"/>
    </location>
</feature>
<dbReference type="InterPro" id="IPR022127">
    <property type="entry name" value="STIMATE/YPL162C"/>
</dbReference>
<dbReference type="OrthoDB" id="431202at2759"/>
<feature type="region of interest" description="Disordered" evidence="1">
    <location>
        <begin position="395"/>
        <end position="415"/>
    </location>
</feature>
<keyword evidence="4" id="KW-1185">Reference proteome</keyword>
<feature type="transmembrane region" description="Helical" evidence="2">
    <location>
        <begin position="154"/>
        <end position="177"/>
    </location>
</feature>
<evidence type="ECO:0000256" key="1">
    <source>
        <dbReference type="SAM" id="MobiDB-lite"/>
    </source>
</evidence>
<dbReference type="Proteomes" id="UP000092666">
    <property type="component" value="Unassembled WGS sequence"/>
</dbReference>
<dbReference type="STRING" id="1296120.A0A1B9GQM7"/>
<feature type="region of interest" description="Disordered" evidence="1">
    <location>
        <begin position="1"/>
        <end position="23"/>
    </location>
</feature>
<dbReference type="PANTHER" id="PTHR31735:SF1">
    <property type="entry name" value="VACUOLAR MEMBRANE PROTEIN YPL162C"/>
    <property type="match status" value="1"/>
</dbReference>
<feature type="compositionally biased region" description="Basic and acidic residues" evidence="1">
    <location>
        <begin position="455"/>
        <end position="470"/>
    </location>
</feature>
<feature type="compositionally biased region" description="Low complexity" evidence="1">
    <location>
        <begin position="318"/>
        <end position="342"/>
    </location>
</feature>
<feature type="compositionally biased region" description="Basic and acidic residues" evidence="1">
    <location>
        <begin position="288"/>
        <end position="301"/>
    </location>
</feature>
<dbReference type="EMBL" id="KV700126">
    <property type="protein sequence ID" value="OCF33311.1"/>
    <property type="molecule type" value="Genomic_DNA"/>
</dbReference>
<protein>
    <recommendedName>
        <fullName evidence="5">Vacuolar membrane protein</fullName>
    </recommendedName>
</protein>
<feature type="compositionally biased region" description="Gly residues" evidence="1">
    <location>
        <begin position="369"/>
        <end position="380"/>
    </location>
</feature>
<keyword evidence="2" id="KW-0812">Transmembrane</keyword>
<evidence type="ECO:0000313" key="3">
    <source>
        <dbReference type="EMBL" id="OCF33311.1"/>
    </source>
</evidence>
<keyword evidence="2" id="KW-1133">Transmembrane helix</keyword>
<dbReference type="GO" id="GO:0016020">
    <property type="term" value="C:membrane"/>
    <property type="evidence" value="ECO:0007669"/>
    <property type="project" value="TreeGrafter"/>
</dbReference>
<proteinExistence type="predicted"/>
<reference evidence="4" key="2">
    <citation type="submission" date="2013-12" db="EMBL/GenBank/DDBJ databases">
        <title>Evolution of pathogenesis and genome organization in the Tremellales.</title>
        <authorList>
            <person name="Cuomo C."/>
            <person name="Litvintseva A."/>
            <person name="Heitman J."/>
            <person name="Chen Y."/>
            <person name="Sun S."/>
            <person name="Springer D."/>
            <person name="Dromer F."/>
            <person name="Young S."/>
            <person name="Zeng Q."/>
            <person name="Chapman S."/>
            <person name="Gujja S."/>
            <person name="Saif S."/>
            <person name="Birren B."/>
        </authorList>
    </citation>
    <scope>NUCLEOTIDE SEQUENCE [LARGE SCALE GENOMIC DNA]</scope>
    <source>
        <strain evidence="4">BCC8398</strain>
    </source>
</reference>
<gene>
    <name evidence="3" type="ORF">I316_05052</name>
</gene>
<feature type="transmembrane region" description="Helical" evidence="2">
    <location>
        <begin position="99"/>
        <end position="120"/>
    </location>
</feature>
<evidence type="ECO:0008006" key="5">
    <source>
        <dbReference type="Google" id="ProtNLM"/>
    </source>
</evidence>
<sequence>MDRPPPPPPGSGHGHGPGHGSDEDRCKLLGTTGLVVQALMGVFVILSLVVKRQLERQKRSWRIWMYDVSKQLAGQAVVHGLNVLISDLVASAAHNNPCSLYFLNVLIDTTIGVGIIYFSLKAFTWYFSKYLELEGFISGQYGHIPRPDYWWKQLAPYLLSIITMKLLVILPLTLPGISKFLIDASHSMLDYLSPQAQIIFVMAIFPVIMNVFQFCLVDQLIKGGKDIDKDEGEGGSSGPGRGRGRGARARGGGYSRVPEWEGNVDAHDHHHDHDHAAGNDDFGDGDLESGRRRQSRKENIKEITQTHTGTRRERSQSRNRMTTARSTSMTTPVLPSSPLLSPGDGRGYGSTTPSPIGSPDKPSFQGLGRVSGGGNGVGAGKGKEENIWTKIMSKLSDSSASASASASNSNSEYASAIASREHSVIFDSTSAIAHAGAKEDSRSSSSHRHSHSHSHSHDADRLDVRNERGTRSAAPSPDSIRPVASSSLSPSPISPSMFPHHSQSKSRQPAEADGSDEFAVSNDDDGGQEDSRAGYDVASGLEGLSRHLPEGLEREARWTLSPPESPTVSDGRDKGTVGDSVGLTEVHTRPRVG</sequence>
<organism evidence="3 4">
    <name type="scientific">Kwoniella heveanensis BCC8398</name>
    <dbReference type="NCBI Taxonomy" id="1296120"/>
    <lineage>
        <taxon>Eukaryota</taxon>
        <taxon>Fungi</taxon>
        <taxon>Dikarya</taxon>
        <taxon>Basidiomycota</taxon>
        <taxon>Agaricomycotina</taxon>
        <taxon>Tremellomycetes</taxon>
        <taxon>Tremellales</taxon>
        <taxon>Cryptococcaceae</taxon>
        <taxon>Kwoniella</taxon>
    </lineage>
</organism>
<keyword evidence="2" id="KW-0472">Membrane</keyword>
<evidence type="ECO:0000313" key="4">
    <source>
        <dbReference type="Proteomes" id="UP000092666"/>
    </source>
</evidence>
<feature type="compositionally biased region" description="Basic residues" evidence="1">
    <location>
        <begin position="445"/>
        <end position="454"/>
    </location>
</feature>
<dbReference type="PANTHER" id="PTHR31735">
    <property type="entry name" value="VACUOLAR MEMBRANE PROTEIN YPL162C"/>
    <property type="match status" value="1"/>
</dbReference>
<feature type="compositionally biased region" description="Pro residues" evidence="1">
    <location>
        <begin position="1"/>
        <end position="10"/>
    </location>
</feature>
<dbReference type="Pfam" id="PF12400">
    <property type="entry name" value="STIMATE"/>
    <property type="match status" value="1"/>
</dbReference>
<reference evidence="3 4" key="1">
    <citation type="submission" date="2013-07" db="EMBL/GenBank/DDBJ databases">
        <title>The Genome Sequence of Cryptococcus heveanensis BCC8398.</title>
        <authorList>
            <consortium name="The Broad Institute Genome Sequencing Platform"/>
            <person name="Cuomo C."/>
            <person name="Litvintseva A."/>
            <person name="Chen Y."/>
            <person name="Heitman J."/>
            <person name="Sun S."/>
            <person name="Springer D."/>
            <person name="Dromer F."/>
            <person name="Young S.K."/>
            <person name="Zeng Q."/>
            <person name="Gargeya S."/>
            <person name="Fitzgerald M."/>
            <person name="Abouelleil A."/>
            <person name="Alvarado L."/>
            <person name="Berlin A.M."/>
            <person name="Chapman S.B."/>
            <person name="Dewar J."/>
            <person name="Goldberg J."/>
            <person name="Griggs A."/>
            <person name="Gujja S."/>
            <person name="Hansen M."/>
            <person name="Howarth C."/>
            <person name="Imamovic A."/>
            <person name="Larimer J."/>
            <person name="McCowan C."/>
            <person name="Murphy C."/>
            <person name="Pearson M."/>
            <person name="Priest M."/>
            <person name="Roberts A."/>
            <person name="Saif S."/>
            <person name="Shea T."/>
            <person name="Sykes S."/>
            <person name="Wortman J."/>
            <person name="Nusbaum C."/>
            <person name="Birren B."/>
        </authorList>
    </citation>
    <scope>NUCLEOTIDE SEQUENCE [LARGE SCALE GENOMIC DNA]</scope>
    <source>
        <strain evidence="3 4">BCC8398</strain>
    </source>
</reference>
<feature type="transmembrane region" description="Helical" evidence="2">
    <location>
        <begin position="197"/>
        <end position="217"/>
    </location>
</feature>
<accession>A0A1B9GQM7</accession>
<dbReference type="AlphaFoldDB" id="A0A1B9GQM7"/>
<feature type="compositionally biased region" description="Low complexity" evidence="1">
    <location>
        <begin position="479"/>
        <end position="501"/>
    </location>
</feature>
<evidence type="ECO:0000256" key="2">
    <source>
        <dbReference type="SAM" id="Phobius"/>
    </source>
</evidence>